<proteinExistence type="predicted"/>
<sequence length="58" mass="6175">MMERVLESEVMDSLTEAIEYDAIDFTEVNTAFALMAIALGPPQGIIVDTGTGTGRIAV</sequence>
<accession>A0ABT3AZ32</accession>
<evidence type="ECO:0008006" key="3">
    <source>
        <dbReference type="Google" id="ProtNLM"/>
    </source>
</evidence>
<dbReference type="Proteomes" id="UP001526143">
    <property type="component" value="Unassembled WGS sequence"/>
</dbReference>
<dbReference type="RefSeq" id="WP_263745963.1">
    <property type="nucleotide sequence ID" value="NZ_JAOWRF010000192.1"/>
</dbReference>
<dbReference type="EMBL" id="JAOWRF010000192">
    <property type="protein sequence ID" value="MCV3214388.1"/>
    <property type="molecule type" value="Genomic_DNA"/>
</dbReference>
<gene>
    <name evidence="1" type="ORF">OGM63_12845</name>
</gene>
<evidence type="ECO:0000313" key="1">
    <source>
        <dbReference type="EMBL" id="MCV3214388.1"/>
    </source>
</evidence>
<protein>
    <recommendedName>
        <fullName evidence="3">Methyltransferase</fullName>
    </recommendedName>
</protein>
<organism evidence="1 2">
    <name type="scientific">Plectonema radiosum NIES-515</name>
    <dbReference type="NCBI Taxonomy" id="2986073"/>
    <lineage>
        <taxon>Bacteria</taxon>
        <taxon>Bacillati</taxon>
        <taxon>Cyanobacteriota</taxon>
        <taxon>Cyanophyceae</taxon>
        <taxon>Oscillatoriophycideae</taxon>
        <taxon>Oscillatoriales</taxon>
        <taxon>Microcoleaceae</taxon>
        <taxon>Plectonema</taxon>
    </lineage>
</organism>
<keyword evidence="2" id="KW-1185">Reference proteome</keyword>
<name>A0ABT3AZ32_9CYAN</name>
<evidence type="ECO:0000313" key="2">
    <source>
        <dbReference type="Proteomes" id="UP001526143"/>
    </source>
</evidence>
<comment type="caution">
    <text evidence="1">The sequence shown here is derived from an EMBL/GenBank/DDBJ whole genome shotgun (WGS) entry which is preliminary data.</text>
</comment>
<reference evidence="1 2" key="1">
    <citation type="submission" date="2022-10" db="EMBL/GenBank/DDBJ databases">
        <title>Identification of biosynthetic pathway for the production of the potent trypsin inhibitor radiosumin.</title>
        <authorList>
            <person name="Fewer D.P."/>
            <person name="Delbaje E."/>
            <person name="Ouyang X."/>
            <person name="Agostino P.D."/>
            <person name="Wahlsten M."/>
            <person name="Jokela J."/>
            <person name="Permi P."/>
            <person name="Haapaniemi E."/>
            <person name="Koistinen H."/>
        </authorList>
    </citation>
    <scope>NUCLEOTIDE SEQUENCE [LARGE SCALE GENOMIC DNA]</scope>
    <source>
        <strain evidence="1 2">NIES-515</strain>
    </source>
</reference>